<keyword evidence="3" id="KW-0489">Methyltransferase</keyword>
<gene>
    <name evidence="3" type="ORF">CP978_34250</name>
</gene>
<dbReference type="Gene3D" id="3.40.50.150">
    <property type="entry name" value="Vaccinia Virus protein VP39"/>
    <property type="match status" value="1"/>
</dbReference>
<sequence>MDSLLLHLRLAAAAVRVRSCRRWWPVIQIVEHAPQEGPYAIGTALEAAGLPVRVCRVWAGDRVPETVDDLVGLVVMGGPMAAYDDFPSRSAELALLRAALEAEIPVLGVCLGAQLLAVAAGGAGKPGGGTQIGWGDVRTTAAAAIDPLFAAIPGQLRVLHRHGDMMDLPTEATLLASCDRYPVQAFRIGRCAWGLQFHLEVDEVAVEALARAFPEEAATAPGLLETAPVELAALARHRDDVCKRFAAFVAGRVEQTATRAFFTRRASTWEQRFAGDGPRYAAAVERMGLRPGQHVLDLGCGTGLALPALRAQVGTEGVVVGVDLTPAMLKAATCEGRDAEAQLLLADAARLPLPTGAVYGVFSAGLINHVSDPVAALGEWARVTASEGVLLLFHPSGRAERAARHGRTLDPDDLMAEEHLRPALRAAGWHLDCYEDAPHHFLARAVRGHE</sequence>
<keyword evidence="3" id="KW-0808">Transferase</keyword>
<dbReference type="InterPro" id="IPR029062">
    <property type="entry name" value="Class_I_gatase-like"/>
</dbReference>
<feature type="domain" description="Glutamine amidotransferase" evidence="1">
    <location>
        <begin position="44"/>
        <end position="201"/>
    </location>
</feature>
<dbReference type="Proteomes" id="UP000325763">
    <property type="component" value="Chromosome"/>
</dbReference>
<organism evidence="3 4">
    <name type="scientific">Streptomyces nodosus</name>
    <dbReference type="NCBI Taxonomy" id="40318"/>
    <lineage>
        <taxon>Bacteria</taxon>
        <taxon>Bacillati</taxon>
        <taxon>Actinomycetota</taxon>
        <taxon>Actinomycetes</taxon>
        <taxon>Kitasatosporales</taxon>
        <taxon>Streptomycetaceae</taxon>
        <taxon>Streptomyces</taxon>
    </lineage>
</organism>
<name>A0A5P2WEX2_9ACTN</name>
<dbReference type="GO" id="GO:0005829">
    <property type="term" value="C:cytosol"/>
    <property type="evidence" value="ECO:0007669"/>
    <property type="project" value="TreeGrafter"/>
</dbReference>
<dbReference type="GO" id="GO:0008757">
    <property type="term" value="F:S-adenosylmethionine-dependent methyltransferase activity"/>
    <property type="evidence" value="ECO:0007669"/>
    <property type="project" value="InterPro"/>
</dbReference>
<dbReference type="Pfam" id="PF00117">
    <property type="entry name" value="GATase"/>
    <property type="match status" value="1"/>
</dbReference>
<dbReference type="SUPFAM" id="SSF52317">
    <property type="entry name" value="Class I glutamine amidotransferase-like"/>
    <property type="match status" value="1"/>
</dbReference>
<proteinExistence type="predicted"/>
<dbReference type="InterPro" id="IPR029063">
    <property type="entry name" value="SAM-dependent_MTases_sf"/>
</dbReference>
<protein>
    <submittedName>
        <fullName evidence="3">Methyltransferase domain-containing protein</fullName>
    </submittedName>
</protein>
<dbReference type="InterPro" id="IPR017926">
    <property type="entry name" value="GATASE"/>
</dbReference>
<dbReference type="EMBL" id="CP023747">
    <property type="protein sequence ID" value="QEV42927.1"/>
    <property type="molecule type" value="Genomic_DNA"/>
</dbReference>
<dbReference type="CDD" id="cd01741">
    <property type="entry name" value="GATase1_1"/>
    <property type="match status" value="1"/>
</dbReference>
<dbReference type="CDD" id="cd02440">
    <property type="entry name" value="AdoMet_MTases"/>
    <property type="match status" value="1"/>
</dbReference>
<dbReference type="SUPFAM" id="SSF53335">
    <property type="entry name" value="S-adenosyl-L-methionine-dependent methyltransferases"/>
    <property type="match status" value="1"/>
</dbReference>
<evidence type="ECO:0000259" key="2">
    <source>
        <dbReference type="Pfam" id="PF08241"/>
    </source>
</evidence>
<dbReference type="OrthoDB" id="5196541at2"/>
<dbReference type="Pfam" id="PF08241">
    <property type="entry name" value="Methyltransf_11"/>
    <property type="match status" value="1"/>
</dbReference>
<evidence type="ECO:0000313" key="4">
    <source>
        <dbReference type="Proteomes" id="UP000325763"/>
    </source>
</evidence>
<dbReference type="PANTHER" id="PTHR42695:SF5">
    <property type="entry name" value="GLUTAMINE AMIDOTRANSFERASE YLR126C-RELATED"/>
    <property type="match status" value="1"/>
</dbReference>
<dbReference type="Gene3D" id="3.40.50.880">
    <property type="match status" value="1"/>
</dbReference>
<reference evidence="3 4" key="1">
    <citation type="submission" date="2017-09" db="EMBL/GenBank/DDBJ databases">
        <title>Streptomyces genome completion.</title>
        <authorList>
            <person name="Lee N."/>
            <person name="Cho B.-K."/>
        </authorList>
    </citation>
    <scope>NUCLEOTIDE SEQUENCE [LARGE SCALE GENOMIC DNA]</scope>
    <source>
        <strain evidence="3 4">ATCC 14899</strain>
    </source>
</reference>
<evidence type="ECO:0000259" key="1">
    <source>
        <dbReference type="Pfam" id="PF00117"/>
    </source>
</evidence>
<dbReference type="AlphaFoldDB" id="A0A5P2WEX2"/>
<dbReference type="InterPro" id="IPR013216">
    <property type="entry name" value="Methyltransf_11"/>
</dbReference>
<dbReference type="GO" id="GO:0032259">
    <property type="term" value="P:methylation"/>
    <property type="evidence" value="ECO:0007669"/>
    <property type="project" value="UniProtKB-KW"/>
</dbReference>
<dbReference type="KEGG" id="snq:CP978_34250"/>
<feature type="domain" description="Methyltransferase type 11" evidence="2">
    <location>
        <begin position="296"/>
        <end position="391"/>
    </location>
</feature>
<dbReference type="PANTHER" id="PTHR42695">
    <property type="entry name" value="GLUTAMINE AMIDOTRANSFERASE YLR126C-RELATED"/>
    <property type="match status" value="1"/>
</dbReference>
<evidence type="ECO:0000313" key="3">
    <source>
        <dbReference type="EMBL" id="QEV42927.1"/>
    </source>
</evidence>
<dbReference type="InterPro" id="IPR044992">
    <property type="entry name" value="ChyE-like"/>
</dbReference>
<accession>A0A5P2WEX2</accession>
<dbReference type="PROSITE" id="PS51273">
    <property type="entry name" value="GATASE_TYPE_1"/>
    <property type="match status" value="1"/>
</dbReference>